<dbReference type="InterPro" id="IPR001296">
    <property type="entry name" value="Glyco_trans_1"/>
</dbReference>
<dbReference type="PANTHER" id="PTHR46401:SF8">
    <property type="entry name" value="BLL6006 PROTEIN"/>
    <property type="match status" value="1"/>
</dbReference>
<dbReference type="Gene3D" id="3.40.50.2000">
    <property type="entry name" value="Glycogen Phosphorylase B"/>
    <property type="match status" value="1"/>
</dbReference>
<gene>
    <name evidence="2" type="ORF">F8237_26365</name>
</gene>
<dbReference type="AlphaFoldDB" id="A0A5P6PBE0"/>
<keyword evidence="2" id="KW-0808">Transferase</keyword>
<dbReference type="KEGG" id="bbet:F8237_26365"/>
<dbReference type="OrthoDB" id="9801609at2"/>
<dbReference type="GO" id="GO:0016757">
    <property type="term" value="F:glycosyltransferase activity"/>
    <property type="evidence" value="ECO:0007669"/>
    <property type="project" value="InterPro"/>
</dbReference>
<dbReference type="PANTHER" id="PTHR46401">
    <property type="entry name" value="GLYCOSYLTRANSFERASE WBBK-RELATED"/>
    <property type="match status" value="1"/>
</dbReference>
<dbReference type="SUPFAM" id="SSF53756">
    <property type="entry name" value="UDP-Glycosyltransferase/glycogen phosphorylase"/>
    <property type="match status" value="1"/>
</dbReference>
<dbReference type="Proteomes" id="UP000325641">
    <property type="component" value="Chromosome"/>
</dbReference>
<name>A0A5P6PBE0_9BRAD</name>
<dbReference type="EMBL" id="CP044543">
    <property type="protein sequence ID" value="QFI75612.1"/>
    <property type="molecule type" value="Genomic_DNA"/>
</dbReference>
<evidence type="ECO:0000259" key="1">
    <source>
        <dbReference type="Pfam" id="PF00534"/>
    </source>
</evidence>
<evidence type="ECO:0000313" key="2">
    <source>
        <dbReference type="EMBL" id="QFI75612.1"/>
    </source>
</evidence>
<dbReference type="RefSeq" id="WP_151649158.1">
    <property type="nucleotide sequence ID" value="NZ_CP044543.1"/>
</dbReference>
<sequence length="403" mass="45233">MRPLRLAVMLEQALEVGGGFQQPLNDVLWLRDWAAKSGNEVVVYSPYPQTQRILKEFGIEARLLKFSVLDHAFLFLKYCGPFDLVQIGLKLKSPFERALVRDGIDVVHFTSTSKRHLLLYQLPFVITIFDGCHRDAPEFPEVRTFGEFERREILFGLGSKKAVLVVVNAPELVEDLSRRYAVERSRMVQIPFSPSIYVASSTDDTAGRDETVLKKYGLEQDYLFYPAQFWLHKNHITLLAALARLRDQGRIERLVLCGSDRGGRDKINAAIAAYGLADQVSILGFVESSELGALYRGAAALVMPSYFGPTNLPPLEAWAVGTPVIYPEAFKAQAGDAAILFDYDDPASLADALISLRTEGTRERLCEAGEQRLKQLARETELGRDQFAVQMARLKHRLALTPR</sequence>
<dbReference type="Pfam" id="PF00534">
    <property type="entry name" value="Glycos_transf_1"/>
    <property type="match status" value="1"/>
</dbReference>
<proteinExistence type="predicted"/>
<reference evidence="3" key="1">
    <citation type="submission" date="2019-10" db="EMBL/GenBank/DDBJ databases">
        <title>Complete Genome Sequence of Bradyrhizobium betae type strain PL7HG1T.</title>
        <authorList>
            <person name="Bromfield E.S.P."/>
            <person name="Cloutier S."/>
        </authorList>
    </citation>
    <scope>NUCLEOTIDE SEQUENCE [LARGE SCALE GENOMIC DNA]</scope>
    <source>
        <strain evidence="3">PL7HG1</strain>
    </source>
</reference>
<feature type="domain" description="Glycosyl transferase family 1" evidence="1">
    <location>
        <begin position="219"/>
        <end position="371"/>
    </location>
</feature>
<accession>A0A5P6PBE0</accession>
<protein>
    <submittedName>
        <fullName evidence="2">Glycosyltransferase family 4 protein</fullName>
    </submittedName>
</protein>
<evidence type="ECO:0000313" key="3">
    <source>
        <dbReference type="Proteomes" id="UP000325641"/>
    </source>
</evidence>
<organism evidence="2 3">
    <name type="scientific">Bradyrhizobium betae</name>
    <dbReference type="NCBI Taxonomy" id="244734"/>
    <lineage>
        <taxon>Bacteria</taxon>
        <taxon>Pseudomonadati</taxon>
        <taxon>Pseudomonadota</taxon>
        <taxon>Alphaproteobacteria</taxon>
        <taxon>Hyphomicrobiales</taxon>
        <taxon>Nitrobacteraceae</taxon>
        <taxon>Bradyrhizobium</taxon>
    </lineage>
</organism>